<dbReference type="Gene3D" id="1.25.40.420">
    <property type="match status" value="1"/>
</dbReference>
<evidence type="ECO:0000256" key="1">
    <source>
        <dbReference type="ARBA" id="ARBA00004906"/>
    </source>
</evidence>
<comment type="pathway">
    <text evidence="1">Protein modification; protein ubiquitination.</text>
</comment>
<dbReference type="EMBL" id="JAMFTS010000005">
    <property type="protein sequence ID" value="KAJ4756171.1"/>
    <property type="molecule type" value="Genomic_DNA"/>
</dbReference>
<evidence type="ECO:0000259" key="2">
    <source>
        <dbReference type="PROSITE" id="PS50097"/>
    </source>
</evidence>
<proteinExistence type="predicted"/>
<evidence type="ECO:0000313" key="3">
    <source>
        <dbReference type="EMBL" id="KAJ4756171.1"/>
    </source>
</evidence>
<comment type="caution">
    <text evidence="3">The sequence shown here is derived from an EMBL/GenBank/DDBJ whole genome shotgun (WGS) entry which is preliminary data.</text>
</comment>
<dbReference type="SMART" id="SM00225">
    <property type="entry name" value="BTB"/>
    <property type="match status" value="1"/>
</dbReference>
<evidence type="ECO:0000313" key="4">
    <source>
        <dbReference type="Proteomes" id="UP001140206"/>
    </source>
</evidence>
<dbReference type="CDD" id="cd18186">
    <property type="entry name" value="BTB_POZ_ZBTB_KLHL-like"/>
    <property type="match status" value="1"/>
</dbReference>
<dbReference type="AlphaFoldDB" id="A0AAV8CL82"/>
<organism evidence="3 4">
    <name type="scientific">Rhynchospora pubera</name>
    <dbReference type="NCBI Taxonomy" id="906938"/>
    <lineage>
        <taxon>Eukaryota</taxon>
        <taxon>Viridiplantae</taxon>
        <taxon>Streptophyta</taxon>
        <taxon>Embryophyta</taxon>
        <taxon>Tracheophyta</taxon>
        <taxon>Spermatophyta</taxon>
        <taxon>Magnoliopsida</taxon>
        <taxon>Liliopsida</taxon>
        <taxon>Poales</taxon>
        <taxon>Cyperaceae</taxon>
        <taxon>Cyperoideae</taxon>
        <taxon>Rhynchosporeae</taxon>
        <taxon>Rhynchospora</taxon>
    </lineage>
</organism>
<dbReference type="PROSITE" id="PS50097">
    <property type="entry name" value="BTB"/>
    <property type="match status" value="1"/>
</dbReference>
<dbReference type="Proteomes" id="UP001140206">
    <property type="component" value="Chromosome 5"/>
</dbReference>
<dbReference type="InterPro" id="IPR000210">
    <property type="entry name" value="BTB/POZ_dom"/>
</dbReference>
<dbReference type="CDD" id="cd14733">
    <property type="entry name" value="BACK"/>
    <property type="match status" value="1"/>
</dbReference>
<dbReference type="InterPro" id="IPR011333">
    <property type="entry name" value="SKP1/BTB/POZ_sf"/>
</dbReference>
<sequence length="245" mass="27691">MVYYDYSERKWQLRCEMCNEEFGGRAAAWICKECLEKIHREMDILKSDISFLRLDPPPPVTSSASASSGLVLLQSAVNSDGAFASVPVDRVVLVSRSPVFKVMLDTDMEESRTGVIKIPDASPNVLQSFVSYLYTAELNLDEDIALDLITLANKYQVVHLKECCERYMACNVTLDNAIVSYAFARLHNAKLLQDAARSLIIENFLTLREGEDYKKLLKQDPHLIVELYEAYFTNLASTKESNVEV</sequence>
<keyword evidence="4" id="KW-1185">Reference proteome</keyword>
<name>A0AAV8CL82_9POAL</name>
<reference evidence="3" key="1">
    <citation type="submission" date="2022-08" db="EMBL/GenBank/DDBJ databases">
        <authorList>
            <person name="Marques A."/>
        </authorList>
    </citation>
    <scope>NUCLEOTIDE SEQUENCE</scope>
    <source>
        <strain evidence="3">RhyPub2mFocal</strain>
        <tissue evidence="3">Leaves</tissue>
    </source>
</reference>
<protein>
    <submittedName>
        <fullName evidence="3">BTB/POZ domain-containing protein</fullName>
    </submittedName>
</protein>
<accession>A0AAV8CL82</accession>
<dbReference type="SUPFAM" id="SSF54695">
    <property type="entry name" value="POZ domain"/>
    <property type="match status" value="1"/>
</dbReference>
<dbReference type="Gene3D" id="3.30.710.10">
    <property type="entry name" value="Potassium Channel Kv1.1, Chain A"/>
    <property type="match status" value="1"/>
</dbReference>
<dbReference type="Pfam" id="PF00651">
    <property type="entry name" value="BTB"/>
    <property type="match status" value="1"/>
</dbReference>
<dbReference type="PANTHER" id="PTHR24413">
    <property type="entry name" value="SPECKLE-TYPE POZ PROTEIN"/>
    <property type="match status" value="1"/>
</dbReference>
<feature type="domain" description="BTB" evidence="2">
    <location>
        <begin position="68"/>
        <end position="142"/>
    </location>
</feature>
<gene>
    <name evidence="3" type="ORF">LUZ62_090576</name>
</gene>